<keyword evidence="3" id="KW-1185">Reference proteome</keyword>
<protein>
    <submittedName>
        <fullName evidence="2">Uncharacterized protein</fullName>
    </submittedName>
</protein>
<sequence>MRGGIRESVTVLTGQPTTTKSGSSSNTATATTAATEDNPAADGQNGQGQCRRRQSVQVYKPRSSDAVLSCPCCFNIVCMDCQKHKRYPNQYRAMFVMGVVVDWNNILVYDDTHRVLVPNIVYQEEGEGDNNIEQGEHHQHQNQQQHSISSFGATEVEKSLKLDASQITSTSTSIKQKQNNNNQSNFLRAKCGEYYSVECSTCRTQVAALDMTDEVYHFHGCLESSSAF</sequence>
<dbReference type="GO" id="GO:0005634">
    <property type="term" value="C:nucleus"/>
    <property type="evidence" value="ECO:0007669"/>
    <property type="project" value="TreeGrafter"/>
</dbReference>
<gene>
    <name evidence="2" type="ORF">FRACYDRAFT_194296</name>
</gene>
<reference evidence="2 3" key="1">
    <citation type="submission" date="2016-09" db="EMBL/GenBank/DDBJ databases">
        <title>Extensive genetic diversity and differential bi-allelic expression allows diatom success in the polar Southern Ocean.</title>
        <authorList>
            <consortium name="DOE Joint Genome Institute"/>
            <person name="Mock T."/>
            <person name="Otillar R.P."/>
            <person name="Strauss J."/>
            <person name="Dupont C."/>
            <person name="Frickenhaus S."/>
            <person name="Maumus F."/>
            <person name="Mcmullan M."/>
            <person name="Sanges R."/>
            <person name="Schmutz J."/>
            <person name="Toseland A."/>
            <person name="Valas R."/>
            <person name="Veluchamy A."/>
            <person name="Ward B.J."/>
            <person name="Allen A."/>
            <person name="Barry K."/>
            <person name="Falciatore A."/>
            <person name="Ferrante M."/>
            <person name="Fortunato A.E."/>
            <person name="Gloeckner G."/>
            <person name="Gruber A."/>
            <person name="Hipkin R."/>
            <person name="Janech M."/>
            <person name="Kroth P."/>
            <person name="Leese F."/>
            <person name="Lindquist E."/>
            <person name="Lyon B.R."/>
            <person name="Martin J."/>
            <person name="Mayer C."/>
            <person name="Parker M."/>
            <person name="Quesneville H."/>
            <person name="Raymond J."/>
            <person name="Uhlig C."/>
            <person name="Valentin K.U."/>
            <person name="Worden A.Z."/>
            <person name="Armbrust E.V."/>
            <person name="Bowler C."/>
            <person name="Green B."/>
            <person name="Moulton V."/>
            <person name="Van Oosterhout C."/>
            <person name="Grigoriev I."/>
        </authorList>
    </citation>
    <scope>NUCLEOTIDE SEQUENCE [LARGE SCALE GENOMIC DNA]</scope>
    <source>
        <strain evidence="2 3">CCMP1102</strain>
    </source>
</reference>
<proteinExistence type="predicted"/>
<dbReference type="AlphaFoldDB" id="A0A1E7EVB3"/>
<dbReference type="InterPro" id="IPR019370">
    <property type="entry name" value="E2F-assoc_phosphoprotein"/>
</dbReference>
<evidence type="ECO:0000313" key="3">
    <source>
        <dbReference type="Proteomes" id="UP000095751"/>
    </source>
</evidence>
<dbReference type="Pfam" id="PF10238">
    <property type="entry name" value="Eapp_C"/>
    <property type="match status" value="1"/>
</dbReference>
<name>A0A1E7EVB3_9STRA</name>
<feature type="compositionally biased region" description="Low complexity" evidence="1">
    <location>
        <begin position="17"/>
        <end position="35"/>
    </location>
</feature>
<evidence type="ECO:0000313" key="2">
    <source>
        <dbReference type="EMBL" id="OEU09958.1"/>
    </source>
</evidence>
<dbReference type="InParanoid" id="A0A1E7EVB3"/>
<dbReference type="PANTHER" id="PTHR15967">
    <property type="entry name" value="E2F-ASSOCIATED PHOSPHOPROTEIN"/>
    <property type="match status" value="1"/>
</dbReference>
<accession>A0A1E7EVB3</accession>
<dbReference type="PANTHER" id="PTHR15967:SF0">
    <property type="entry name" value="E2F-ASSOCIATED PHOSPHOPROTEIN"/>
    <property type="match status" value="1"/>
</dbReference>
<organism evidence="2 3">
    <name type="scientific">Fragilariopsis cylindrus CCMP1102</name>
    <dbReference type="NCBI Taxonomy" id="635003"/>
    <lineage>
        <taxon>Eukaryota</taxon>
        <taxon>Sar</taxon>
        <taxon>Stramenopiles</taxon>
        <taxon>Ochrophyta</taxon>
        <taxon>Bacillariophyta</taxon>
        <taxon>Bacillariophyceae</taxon>
        <taxon>Bacillariophycidae</taxon>
        <taxon>Bacillariales</taxon>
        <taxon>Bacillariaceae</taxon>
        <taxon>Fragilariopsis</taxon>
    </lineage>
</organism>
<evidence type="ECO:0000256" key="1">
    <source>
        <dbReference type="SAM" id="MobiDB-lite"/>
    </source>
</evidence>
<dbReference type="Proteomes" id="UP000095751">
    <property type="component" value="Unassembled WGS sequence"/>
</dbReference>
<dbReference type="EMBL" id="KV784373">
    <property type="protein sequence ID" value="OEU09958.1"/>
    <property type="molecule type" value="Genomic_DNA"/>
</dbReference>
<feature type="region of interest" description="Disordered" evidence="1">
    <location>
        <begin position="1"/>
        <end position="51"/>
    </location>
</feature>
<dbReference type="OrthoDB" id="122464at2759"/>
<dbReference type="KEGG" id="fcy:FRACYDRAFT_194296"/>